<organism evidence="2 3">
    <name type="scientific">Nocardia carnea</name>
    <dbReference type="NCBI Taxonomy" id="37328"/>
    <lineage>
        <taxon>Bacteria</taxon>
        <taxon>Bacillati</taxon>
        <taxon>Actinomycetota</taxon>
        <taxon>Actinomycetes</taxon>
        <taxon>Mycobacteriales</taxon>
        <taxon>Nocardiaceae</taxon>
        <taxon>Nocardia</taxon>
    </lineage>
</organism>
<dbReference type="SUPFAM" id="SSF56601">
    <property type="entry name" value="beta-lactamase/transpeptidase-like"/>
    <property type="match status" value="1"/>
</dbReference>
<reference evidence="2 3" key="1">
    <citation type="submission" date="2024-10" db="EMBL/GenBank/DDBJ databases">
        <title>The Natural Products Discovery Center: Release of the First 8490 Sequenced Strains for Exploring Actinobacteria Biosynthetic Diversity.</title>
        <authorList>
            <person name="Kalkreuter E."/>
            <person name="Kautsar S.A."/>
            <person name="Yang D."/>
            <person name="Bader C.D."/>
            <person name="Teijaro C.N."/>
            <person name="Fluegel L."/>
            <person name="Davis C.M."/>
            <person name="Simpson J.R."/>
            <person name="Lauterbach L."/>
            <person name="Steele A.D."/>
            <person name="Gui C."/>
            <person name="Meng S."/>
            <person name="Li G."/>
            <person name="Viehrig K."/>
            <person name="Ye F."/>
            <person name="Su P."/>
            <person name="Kiefer A.F."/>
            <person name="Nichols A."/>
            <person name="Cepeda A.J."/>
            <person name="Yan W."/>
            <person name="Fan B."/>
            <person name="Jiang Y."/>
            <person name="Adhikari A."/>
            <person name="Zheng C.-J."/>
            <person name="Schuster L."/>
            <person name="Cowan T.M."/>
            <person name="Smanski M.J."/>
            <person name="Chevrette M.G."/>
            <person name="De Carvalho L.P.S."/>
            <person name="Shen B."/>
        </authorList>
    </citation>
    <scope>NUCLEOTIDE SEQUENCE [LARGE SCALE GENOMIC DNA]</scope>
    <source>
        <strain evidence="2 3">NPDC020568</strain>
    </source>
</reference>
<dbReference type="Pfam" id="PF00144">
    <property type="entry name" value="Beta-lactamase"/>
    <property type="match status" value="1"/>
</dbReference>
<dbReference type="InterPro" id="IPR001466">
    <property type="entry name" value="Beta-lactam-related"/>
</dbReference>
<proteinExistence type="predicted"/>
<keyword evidence="2" id="KW-0378">Hydrolase</keyword>
<comment type="caution">
    <text evidence="2">The sequence shown here is derived from an EMBL/GenBank/DDBJ whole genome shotgun (WGS) entry which is preliminary data.</text>
</comment>
<evidence type="ECO:0000313" key="3">
    <source>
        <dbReference type="Proteomes" id="UP001611263"/>
    </source>
</evidence>
<name>A0ABW7TE22_9NOCA</name>
<dbReference type="InterPro" id="IPR012338">
    <property type="entry name" value="Beta-lactam/transpept-like"/>
</dbReference>
<accession>A0ABW7TE22</accession>
<dbReference type="Proteomes" id="UP001611263">
    <property type="component" value="Unassembled WGS sequence"/>
</dbReference>
<evidence type="ECO:0000259" key="1">
    <source>
        <dbReference type="Pfam" id="PF00144"/>
    </source>
</evidence>
<sequence>MDRALSRGEVGLQVAACHRGELVVGISAGQASEDGREVDSGTIFWVASAGKVSTATALHVQVEQRNPQRGIHCHC</sequence>
<gene>
    <name evidence="2" type="ORF">ACH4WX_00960</name>
</gene>
<feature type="domain" description="Beta-lactamase-related" evidence="1">
    <location>
        <begin position="7"/>
        <end position="64"/>
    </location>
</feature>
<keyword evidence="3" id="KW-1185">Reference proteome</keyword>
<dbReference type="Gene3D" id="3.40.710.10">
    <property type="entry name" value="DD-peptidase/beta-lactamase superfamily"/>
    <property type="match status" value="1"/>
</dbReference>
<protein>
    <submittedName>
        <fullName evidence="2">Serine hydrolase</fullName>
    </submittedName>
</protein>
<dbReference type="RefSeq" id="WP_396890848.1">
    <property type="nucleotide sequence ID" value="NZ_JBIRUQ010000001.1"/>
</dbReference>
<evidence type="ECO:0000313" key="2">
    <source>
        <dbReference type="EMBL" id="MFI1459270.1"/>
    </source>
</evidence>
<dbReference type="GO" id="GO:0016787">
    <property type="term" value="F:hydrolase activity"/>
    <property type="evidence" value="ECO:0007669"/>
    <property type="project" value="UniProtKB-KW"/>
</dbReference>
<dbReference type="EMBL" id="JBIRUQ010000001">
    <property type="protein sequence ID" value="MFI1459270.1"/>
    <property type="molecule type" value="Genomic_DNA"/>
</dbReference>